<dbReference type="GO" id="GO:0010970">
    <property type="term" value="P:transport along microtubule"/>
    <property type="evidence" value="ECO:0007669"/>
    <property type="project" value="TreeGrafter"/>
</dbReference>
<dbReference type="GO" id="GO:0045504">
    <property type="term" value="F:dynein heavy chain binding"/>
    <property type="evidence" value="ECO:0007669"/>
    <property type="project" value="TreeGrafter"/>
</dbReference>
<accession>A0AAF0ERR0</accession>
<sequence>MSASRRAEIEAKRARLAELRRAREERAELERAERARDGDRSRDEIGRTRPARHDIDELVASLVGNAKTKPAEAPENAAAAAPATTTPPASTAPPASSTPPASTAPPAATTAPQTTQPAPAEPPAARPTENAQPPAAQPPEKVLYTKMVQTDAPEEHADEHASAAAHDGPAAEPSPTSPPTRADPAPQAAPLDVHAVAAAPEYAAFVETSARIVERALHEPYDLLTDYAYVPPAGGARDESAIGHVATLHTDTFAGRSVAALDWSTKHPELVVAGYTRAKTPVSLDDHDGLAAVWNVHAPHRPEFVFRAPTDVLSVLASPFHPHLFVGGTYSGQVLLWDTRHRGVPVQRSPLAFAPGAAQGHAAPVYSLAMPGTASAHELVSASTDGTVCTWALDMLGRPQDVLSLTNAQHPRSPDVSVASFGVLPHDTQRLCLGTTEGNIFTALRTDRAGARAGLELDHVYVGHSAPVTRVAFHPAGSRAPVDLGDLFLSSSMDWSVALWRVASARAKPTGAYHYPHADARVATSTRSNPLAFRAGAAPAWTPVAPLARFESEHDYCMDVQWHPQHPALFAQVDAAGRLDVYNLAKSTEKPALSTRTDAGLNRLSWERCESAARVAAGGFDGRIHVYQLADALVRPTDADWRAMQRWLAST</sequence>
<dbReference type="EMBL" id="CP119879">
    <property type="protein sequence ID" value="WFD35395.1"/>
    <property type="molecule type" value="Genomic_DNA"/>
</dbReference>
<evidence type="ECO:0000256" key="1">
    <source>
        <dbReference type="ARBA" id="ARBA00004496"/>
    </source>
</evidence>
<feature type="compositionally biased region" description="Low complexity" evidence="6">
    <location>
        <begin position="162"/>
        <end position="174"/>
    </location>
</feature>
<organism evidence="7 8">
    <name type="scientific">Malassezia cuniculi</name>
    <dbReference type="NCBI Taxonomy" id="948313"/>
    <lineage>
        <taxon>Eukaryota</taxon>
        <taxon>Fungi</taxon>
        <taxon>Dikarya</taxon>
        <taxon>Basidiomycota</taxon>
        <taxon>Ustilaginomycotina</taxon>
        <taxon>Malasseziomycetes</taxon>
        <taxon>Malasseziales</taxon>
        <taxon>Malasseziaceae</taxon>
        <taxon>Malassezia</taxon>
    </lineage>
</organism>
<evidence type="ECO:0000256" key="5">
    <source>
        <dbReference type="PROSITE-ProRule" id="PRU00221"/>
    </source>
</evidence>
<dbReference type="Proteomes" id="UP001219933">
    <property type="component" value="Chromosome 3"/>
</dbReference>
<proteinExistence type="predicted"/>
<dbReference type="InterPro" id="IPR015943">
    <property type="entry name" value="WD40/YVTN_repeat-like_dom_sf"/>
</dbReference>
<protein>
    <recommendedName>
        <fullName evidence="9">Cytoplasmic dynein 1 intermediate chain 2</fullName>
    </recommendedName>
</protein>
<feature type="compositionally biased region" description="Basic and acidic residues" evidence="6">
    <location>
        <begin position="23"/>
        <end position="56"/>
    </location>
</feature>
<dbReference type="PROSITE" id="PS50082">
    <property type="entry name" value="WD_REPEATS_2"/>
    <property type="match status" value="1"/>
</dbReference>
<feature type="repeat" description="WD" evidence="5">
    <location>
        <begin position="461"/>
        <end position="510"/>
    </location>
</feature>
<dbReference type="GO" id="GO:0005737">
    <property type="term" value="C:cytoplasm"/>
    <property type="evidence" value="ECO:0007669"/>
    <property type="project" value="UniProtKB-SubCell"/>
</dbReference>
<keyword evidence="8" id="KW-1185">Reference proteome</keyword>
<dbReference type="InterPro" id="IPR001680">
    <property type="entry name" value="WD40_rpt"/>
</dbReference>
<dbReference type="GO" id="GO:0045503">
    <property type="term" value="F:dynein light chain binding"/>
    <property type="evidence" value="ECO:0007669"/>
    <property type="project" value="TreeGrafter"/>
</dbReference>
<evidence type="ECO:0000256" key="4">
    <source>
        <dbReference type="ARBA" id="ARBA00022737"/>
    </source>
</evidence>
<dbReference type="Gene3D" id="2.130.10.10">
    <property type="entry name" value="YVTN repeat-like/Quinoprotein amine dehydrogenase"/>
    <property type="match status" value="3"/>
</dbReference>
<dbReference type="PANTHER" id="PTHR12442:SF22">
    <property type="entry name" value="CYTOPLASMIC DYNEIN 1 INTERMEDIATE CHAIN-RELATED"/>
    <property type="match status" value="1"/>
</dbReference>
<evidence type="ECO:0000256" key="2">
    <source>
        <dbReference type="ARBA" id="ARBA00022490"/>
    </source>
</evidence>
<dbReference type="SUPFAM" id="SSF50978">
    <property type="entry name" value="WD40 repeat-like"/>
    <property type="match status" value="1"/>
</dbReference>
<gene>
    <name evidence="7" type="ORF">MCUN1_002249</name>
</gene>
<name>A0AAF0ERR0_9BASI</name>
<dbReference type="InterPro" id="IPR036322">
    <property type="entry name" value="WD40_repeat_dom_sf"/>
</dbReference>
<comment type="subcellular location">
    <subcellularLocation>
        <location evidence="1">Cytoplasm</location>
    </subcellularLocation>
</comment>
<feature type="compositionally biased region" description="Low complexity" evidence="6">
    <location>
        <begin position="66"/>
        <end position="118"/>
    </location>
</feature>
<dbReference type="GO" id="GO:0005868">
    <property type="term" value="C:cytoplasmic dynein complex"/>
    <property type="evidence" value="ECO:0007669"/>
    <property type="project" value="TreeGrafter"/>
</dbReference>
<keyword evidence="2" id="KW-0963">Cytoplasm</keyword>
<evidence type="ECO:0000313" key="7">
    <source>
        <dbReference type="EMBL" id="WFD35395.1"/>
    </source>
</evidence>
<evidence type="ECO:0008006" key="9">
    <source>
        <dbReference type="Google" id="ProtNLM"/>
    </source>
</evidence>
<feature type="region of interest" description="Disordered" evidence="6">
    <location>
        <begin position="23"/>
        <end position="138"/>
    </location>
</feature>
<feature type="region of interest" description="Disordered" evidence="6">
    <location>
        <begin position="152"/>
        <end position="187"/>
    </location>
</feature>
<evidence type="ECO:0000256" key="6">
    <source>
        <dbReference type="SAM" id="MobiDB-lite"/>
    </source>
</evidence>
<keyword evidence="3 5" id="KW-0853">WD repeat</keyword>
<evidence type="ECO:0000256" key="3">
    <source>
        <dbReference type="ARBA" id="ARBA00022574"/>
    </source>
</evidence>
<keyword evidence="4" id="KW-0677">Repeat</keyword>
<dbReference type="Pfam" id="PF00400">
    <property type="entry name" value="WD40"/>
    <property type="match status" value="2"/>
</dbReference>
<dbReference type="PANTHER" id="PTHR12442">
    <property type="entry name" value="DYNEIN INTERMEDIATE CHAIN"/>
    <property type="match status" value="1"/>
</dbReference>
<dbReference type="InterPro" id="IPR050687">
    <property type="entry name" value="Dynein_IC"/>
</dbReference>
<dbReference type="SMART" id="SM00320">
    <property type="entry name" value="WD40"/>
    <property type="match status" value="5"/>
</dbReference>
<reference evidence="7" key="1">
    <citation type="submission" date="2023-03" db="EMBL/GenBank/DDBJ databases">
        <title>Mating type loci evolution in Malassezia.</title>
        <authorList>
            <person name="Coelho M.A."/>
        </authorList>
    </citation>
    <scope>NUCLEOTIDE SEQUENCE</scope>
    <source>
        <strain evidence="7">CBS 11721</strain>
    </source>
</reference>
<dbReference type="AlphaFoldDB" id="A0AAF0ERR0"/>
<evidence type="ECO:0000313" key="8">
    <source>
        <dbReference type="Proteomes" id="UP001219933"/>
    </source>
</evidence>